<sequence>VSFARLLLCLFFCFRALFVLRCIPLFRSARCACILPLVLFSAISSVFAPYFAPVLLCLFFLHF</sequence>
<keyword evidence="3" id="KW-1185">Reference proteome</keyword>
<feature type="non-terminal residue" evidence="2">
    <location>
        <position position="1"/>
    </location>
</feature>
<comment type="caution">
    <text evidence="2">The sequence shown here is derived from an EMBL/GenBank/DDBJ whole genome shotgun (WGS) entry which is preliminary data.</text>
</comment>
<dbReference type="AlphaFoldDB" id="A0AAV7ME42"/>
<accession>A0AAV7ME42</accession>
<keyword evidence="1" id="KW-1133">Transmembrane helix</keyword>
<gene>
    <name evidence="2" type="ORF">NDU88_003546</name>
</gene>
<keyword evidence="1" id="KW-0812">Transmembrane</keyword>
<evidence type="ECO:0000313" key="3">
    <source>
        <dbReference type="Proteomes" id="UP001066276"/>
    </source>
</evidence>
<feature type="non-terminal residue" evidence="2">
    <location>
        <position position="63"/>
    </location>
</feature>
<proteinExistence type="predicted"/>
<dbReference type="EMBL" id="JANPWB010000014">
    <property type="protein sequence ID" value="KAJ1098435.1"/>
    <property type="molecule type" value="Genomic_DNA"/>
</dbReference>
<organism evidence="2 3">
    <name type="scientific">Pleurodeles waltl</name>
    <name type="common">Iberian ribbed newt</name>
    <dbReference type="NCBI Taxonomy" id="8319"/>
    <lineage>
        <taxon>Eukaryota</taxon>
        <taxon>Metazoa</taxon>
        <taxon>Chordata</taxon>
        <taxon>Craniata</taxon>
        <taxon>Vertebrata</taxon>
        <taxon>Euteleostomi</taxon>
        <taxon>Amphibia</taxon>
        <taxon>Batrachia</taxon>
        <taxon>Caudata</taxon>
        <taxon>Salamandroidea</taxon>
        <taxon>Salamandridae</taxon>
        <taxon>Pleurodelinae</taxon>
        <taxon>Pleurodeles</taxon>
    </lineage>
</organism>
<keyword evidence="1" id="KW-0472">Membrane</keyword>
<name>A0AAV7ME42_PLEWA</name>
<reference evidence="2" key="1">
    <citation type="journal article" date="2022" name="bioRxiv">
        <title>Sequencing and chromosome-scale assembly of the giantPleurodeles waltlgenome.</title>
        <authorList>
            <person name="Brown T."/>
            <person name="Elewa A."/>
            <person name="Iarovenko S."/>
            <person name="Subramanian E."/>
            <person name="Araus A.J."/>
            <person name="Petzold A."/>
            <person name="Susuki M."/>
            <person name="Suzuki K.-i.T."/>
            <person name="Hayashi T."/>
            <person name="Toyoda A."/>
            <person name="Oliveira C."/>
            <person name="Osipova E."/>
            <person name="Leigh N.D."/>
            <person name="Simon A."/>
            <person name="Yun M.H."/>
        </authorList>
    </citation>
    <scope>NUCLEOTIDE SEQUENCE</scope>
    <source>
        <strain evidence="2">20211129_DDA</strain>
        <tissue evidence="2">Liver</tissue>
    </source>
</reference>
<evidence type="ECO:0000256" key="1">
    <source>
        <dbReference type="SAM" id="Phobius"/>
    </source>
</evidence>
<evidence type="ECO:0000313" key="2">
    <source>
        <dbReference type="EMBL" id="KAJ1098435.1"/>
    </source>
</evidence>
<dbReference type="Proteomes" id="UP001066276">
    <property type="component" value="Chromosome 10"/>
</dbReference>
<protein>
    <submittedName>
        <fullName evidence="2">Uncharacterized protein</fullName>
    </submittedName>
</protein>
<feature type="transmembrane region" description="Helical" evidence="1">
    <location>
        <begin position="38"/>
        <end position="61"/>
    </location>
</feature>